<dbReference type="AlphaFoldDB" id="A0A554LL56"/>
<comment type="caution">
    <text evidence="1">The sequence shown here is derived from an EMBL/GenBank/DDBJ whole genome shotgun (WGS) entry which is preliminary data.</text>
</comment>
<accession>A0A554LL56</accession>
<dbReference type="Proteomes" id="UP000316495">
    <property type="component" value="Unassembled WGS sequence"/>
</dbReference>
<gene>
    <name evidence="1" type="ORF">Athens101428_623</name>
</gene>
<evidence type="ECO:0000313" key="2">
    <source>
        <dbReference type="Proteomes" id="UP000316495"/>
    </source>
</evidence>
<dbReference type="EMBL" id="VMGN01000038">
    <property type="protein sequence ID" value="TSC93603.1"/>
    <property type="molecule type" value="Genomic_DNA"/>
</dbReference>
<name>A0A554LL56_9BACT</name>
<evidence type="ECO:0000313" key="1">
    <source>
        <dbReference type="EMBL" id="TSC93603.1"/>
    </source>
</evidence>
<protein>
    <submittedName>
        <fullName evidence="1">Uncharacterized protein</fullName>
    </submittedName>
</protein>
<proteinExistence type="predicted"/>
<organism evidence="1 2">
    <name type="scientific">Candidatus Berkelbacteria bacterium Athens1014_28</name>
    <dbReference type="NCBI Taxonomy" id="2017145"/>
    <lineage>
        <taxon>Bacteria</taxon>
        <taxon>Candidatus Berkelbacteria</taxon>
    </lineage>
</organism>
<reference evidence="1 2" key="1">
    <citation type="submission" date="2017-07" db="EMBL/GenBank/DDBJ databases">
        <title>Mechanisms for carbon and nitrogen cycling indicate functional differentiation within the Candidate Phyla Radiation.</title>
        <authorList>
            <person name="Danczak R.E."/>
            <person name="Johnston M.D."/>
            <person name="Kenah C."/>
            <person name="Slattery M."/>
            <person name="Wrighton K.C."/>
            <person name="Wilkins M.J."/>
        </authorList>
    </citation>
    <scope>NUCLEOTIDE SEQUENCE [LARGE SCALE GENOMIC DNA]</scope>
    <source>
        <strain evidence="1">Athens1014_28</strain>
    </source>
</reference>
<sequence>MKKFCFVVSFVLIVFALPCPSLAAGRIT</sequence>
<feature type="non-terminal residue" evidence="1">
    <location>
        <position position="28"/>
    </location>
</feature>